<feature type="transmembrane region" description="Helical" evidence="1">
    <location>
        <begin position="41"/>
        <end position="59"/>
    </location>
</feature>
<dbReference type="Pfam" id="PF14937">
    <property type="entry name" value="DUF4500"/>
    <property type="match status" value="1"/>
</dbReference>
<keyword evidence="1" id="KW-0472">Membrane</keyword>
<protein>
    <recommendedName>
        <fullName evidence="4">Small integral membrane protein 8</fullName>
    </recommendedName>
</protein>
<dbReference type="Proteomes" id="UP001465755">
    <property type="component" value="Unassembled WGS sequence"/>
</dbReference>
<dbReference type="AlphaFoldDB" id="A0AAW1NX05"/>
<organism evidence="2 3">
    <name type="scientific">Symbiochloris irregularis</name>
    <dbReference type="NCBI Taxonomy" id="706552"/>
    <lineage>
        <taxon>Eukaryota</taxon>
        <taxon>Viridiplantae</taxon>
        <taxon>Chlorophyta</taxon>
        <taxon>core chlorophytes</taxon>
        <taxon>Trebouxiophyceae</taxon>
        <taxon>Trebouxiales</taxon>
        <taxon>Trebouxiaceae</taxon>
        <taxon>Symbiochloris</taxon>
    </lineage>
</organism>
<accession>A0AAW1NX05</accession>
<name>A0AAW1NX05_9CHLO</name>
<evidence type="ECO:0000256" key="1">
    <source>
        <dbReference type="SAM" id="Phobius"/>
    </source>
</evidence>
<proteinExistence type="predicted"/>
<dbReference type="InterPro" id="IPR026686">
    <property type="entry name" value="UPF0708"/>
</dbReference>
<evidence type="ECO:0000313" key="3">
    <source>
        <dbReference type="Proteomes" id="UP001465755"/>
    </source>
</evidence>
<evidence type="ECO:0000313" key="2">
    <source>
        <dbReference type="EMBL" id="KAK9797788.1"/>
    </source>
</evidence>
<reference evidence="2 3" key="1">
    <citation type="journal article" date="2024" name="Nat. Commun.">
        <title>Phylogenomics reveals the evolutionary origins of lichenization in chlorophyte algae.</title>
        <authorList>
            <person name="Puginier C."/>
            <person name="Libourel C."/>
            <person name="Otte J."/>
            <person name="Skaloud P."/>
            <person name="Haon M."/>
            <person name="Grisel S."/>
            <person name="Petersen M."/>
            <person name="Berrin J.G."/>
            <person name="Delaux P.M."/>
            <person name="Dal Grande F."/>
            <person name="Keller J."/>
        </authorList>
    </citation>
    <scope>NUCLEOTIDE SEQUENCE [LARGE SCALE GENOMIC DNA]</scope>
    <source>
        <strain evidence="2 3">SAG 2036</strain>
    </source>
</reference>
<sequence>MGVERTSKQASEPLATTAQGTPVFKALNFELYAKPTAPMRLLAVAGTATFVGFIGYMYYQKQTLNNKLNC</sequence>
<dbReference type="EMBL" id="JALJOQ010000104">
    <property type="protein sequence ID" value="KAK9797788.1"/>
    <property type="molecule type" value="Genomic_DNA"/>
</dbReference>
<gene>
    <name evidence="2" type="ORF">WJX73_004137</name>
</gene>
<comment type="caution">
    <text evidence="2">The sequence shown here is derived from an EMBL/GenBank/DDBJ whole genome shotgun (WGS) entry which is preliminary data.</text>
</comment>
<evidence type="ECO:0008006" key="4">
    <source>
        <dbReference type="Google" id="ProtNLM"/>
    </source>
</evidence>
<keyword evidence="1" id="KW-1133">Transmembrane helix</keyword>
<keyword evidence="1" id="KW-0812">Transmembrane</keyword>
<keyword evidence="3" id="KW-1185">Reference proteome</keyword>